<feature type="non-terminal residue" evidence="1">
    <location>
        <position position="161"/>
    </location>
</feature>
<reference evidence="1" key="1">
    <citation type="submission" date="2023-04" db="EMBL/GenBank/DDBJ databases">
        <title>A chromosome-level genome assembly of the parasitoid wasp Eretmocerus hayati.</title>
        <authorList>
            <person name="Zhong Y."/>
            <person name="Liu S."/>
            <person name="Liu Y."/>
        </authorList>
    </citation>
    <scope>NUCLEOTIDE SEQUENCE</scope>
    <source>
        <strain evidence="1">ZJU_SS_LIU_2023</strain>
    </source>
</reference>
<sequence length="161" mass="18190">YHMEIIIGSGGRIANVRETFTRSTNKSDLRRAIFMHNRAIKLTHLLEESYHQIALVLQVGCVLMLALGSHYILNRSAVLLKKIVTGCIVGGSHLILMIMNWLGQKIIDSGDELLESLYATNWYLASPKDRKDLSFIMQRSQRLPFLTAGKLTILSMESFAQ</sequence>
<keyword evidence="2" id="KW-1185">Reference proteome</keyword>
<feature type="non-terminal residue" evidence="1">
    <location>
        <position position="1"/>
    </location>
</feature>
<comment type="caution">
    <text evidence="1">The sequence shown here is derived from an EMBL/GenBank/DDBJ whole genome shotgun (WGS) entry which is preliminary data.</text>
</comment>
<dbReference type="Proteomes" id="UP001239111">
    <property type="component" value="Chromosome 3"/>
</dbReference>
<evidence type="ECO:0000313" key="1">
    <source>
        <dbReference type="EMBL" id="KAJ8673841.1"/>
    </source>
</evidence>
<accession>A0ACC2NTD0</accession>
<dbReference type="EMBL" id="CM056743">
    <property type="protein sequence ID" value="KAJ8673841.1"/>
    <property type="molecule type" value="Genomic_DNA"/>
</dbReference>
<proteinExistence type="predicted"/>
<name>A0ACC2NTD0_9HYME</name>
<gene>
    <name evidence="1" type="ORF">QAD02_005103</name>
</gene>
<organism evidence="1 2">
    <name type="scientific">Eretmocerus hayati</name>
    <dbReference type="NCBI Taxonomy" id="131215"/>
    <lineage>
        <taxon>Eukaryota</taxon>
        <taxon>Metazoa</taxon>
        <taxon>Ecdysozoa</taxon>
        <taxon>Arthropoda</taxon>
        <taxon>Hexapoda</taxon>
        <taxon>Insecta</taxon>
        <taxon>Pterygota</taxon>
        <taxon>Neoptera</taxon>
        <taxon>Endopterygota</taxon>
        <taxon>Hymenoptera</taxon>
        <taxon>Apocrita</taxon>
        <taxon>Proctotrupomorpha</taxon>
        <taxon>Chalcidoidea</taxon>
        <taxon>Aphelinidae</taxon>
        <taxon>Aphelininae</taxon>
        <taxon>Eretmocerus</taxon>
    </lineage>
</organism>
<protein>
    <submittedName>
        <fullName evidence="1">Uncharacterized protein</fullName>
    </submittedName>
</protein>
<evidence type="ECO:0000313" key="2">
    <source>
        <dbReference type="Proteomes" id="UP001239111"/>
    </source>
</evidence>